<dbReference type="PROSITE" id="PS51257">
    <property type="entry name" value="PROKAR_LIPOPROTEIN"/>
    <property type="match status" value="1"/>
</dbReference>
<dbReference type="AlphaFoldDB" id="A0A328C765"/>
<organism evidence="2 3">
    <name type="scientific">Lujinxingia litoralis</name>
    <dbReference type="NCBI Taxonomy" id="2211119"/>
    <lineage>
        <taxon>Bacteria</taxon>
        <taxon>Deltaproteobacteria</taxon>
        <taxon>Bradymonadales</taxon>
        <taxon>Lujinxingiaceae</taxon>
        <taxon>Lujinxingia</taxon>
    </lineage>
</organism>
<sequence>MKHALMGLVVMGALSLSACMTIVLEEDTGRRSQRLESPKVCKDRCQARFHECRESRTGRVGRGRGRGRGKGKGASVCAHEKNRCKARC</sequence>
<evidence type="ECO:0000313" key="3">
    <source>
        <dbReference type="Proteomes" id="UP000249169"/>
    </source>
</evidence>
<gene>
    <name evidence="2" type="ORF">DL240_17485</name>
</gene>
<proteinExistence type="predicted"/>
<name>A0A328C765_9DELT</name>
<evidence type="ECO:0008006" key="4">
    <source>
        <dbReference type="Google" id="ProtNLM"/>
    </source>
</evidence>
<dbReference type="EMBL" id="QHKO01000011">
    <property type="protein sequence ID" value="RAL20374.1"/>
    <property type="molecule type" value="Genomic_DNA"/>
</dbReference>
<comment type="caution">
    <text evidence="2">The sequence shown here is derived from an EMBL/GenBank/DDBJ whole genome shotgun (WGS) entry which is preliminary data.</text>
</comment>
<dbReference type="Proteomes" id="UP000249169">
    <property type="component" value="Unassembled WGS sequence"/>
</dbReference>
<reference evidence="2 3" key="1">
    <citation type="submission" date="2018-05" db="EMBL/GenBank/DDBJ databases">
        <title>Lujinxingia marina gen. nov. sp. nov., a new facultative anaerobic member of the class Deltaproteobacteria, and proposal of Lujinxingaceae fam. nov.</title>
        <authorList>
            <person name="Li C.-M."/>
        </authorList>
    </citation>
    <scope>NUCLEOTIDE SEQUENCE [LARGE SCALE GENOMIC DNA]</scope>
    <source>
        <strain evidence="2 3">B210</strain>
    </source>
</reference>
<keyword evidence="1" id="KW-0732">Signal</keyword>
<accession>A0A328C765</accession>
<keyword evidence="3" id="KW-1185">Reference proteome</keyword>
<feature type="signal peptide" evidence="1">
    <location>
        <begin position="1"/>
        <end position="18"/>
    </location>
</feature>
<evidence type="ECO:0000256" key="1">
    <source>
        <dbReference type="SAM" id="SignalP"/>
    </source>
</evidence>
<feature type="chain" id="PRO_5016444796" description="Lipoprotein" evidence="1">
    <location>
        <begin position="19"/>
        <end position="88"/>
    </location>
</feature>
<protein>
    <recommendedName>
        <fullName evidence="4">Lipoprotein</fullName>
    </recommendedName>
</protein>
<evidence type="ECO:0000313" key="2">
    <source>
        <dbReference type="EMBL" id="RAL20374.1"/>
    </source>
</evidence>